<sequence length="76" mass="8266">MAVDCGWHVHTIGDVTILPCSSPPYEVRLETYRSSKYVLQNVPPTTDVSGPGMHFGHHSTQGPDRLSSWGSSDVAL</sequence>
<feature type="region of interest" description="Disordered" evidence="1">
    <location>
        <begin position="48"/>
        <end position="76"/>
    </location>
</feature>
<reference evidence="3" key="2">
    <citation type="submission" date="2015-01" db="EMBL/GenBank/DDBJ databases">
        <title>Evolutionary Origins and Diversification of the Mycorrhizal Mutualists.</title>
        <authorList>
            <consortium name="DOE Joint Genome Institute"/>
            <consortium name="Mycorrhizal Genomics Consortium"/>
            <person name="Kohler A."/>
            <person name="Kuo A."/>
            <person name="Nagy L.G."/>
            <person name="Floudas D."/>
            <person name="Copeland A."/>
            <person name="Barry K.W."/>
            <person name="Cichocki N."/>
            <person name="Veneault-Fourrey C."/>
            <person name="LaButti K."/>
            <person name="Lindquist E.A."/>
            <person name="Lipzen A."/>
            <person name="Lundell T."/>
            <person name="Morin E."/>
            <person name="Murat C."/>
            <person name="Riley R."/>
            <person name="Ohm R."/>
            <person name="Sun H."/>
            <person name="Tunlid A."/>
            <person name="Henrissat B."/>
            <person name="Grigoriev I.V."/>
            <person name="Hibbett D.S."/>
            <person name="Martin F."/>
        </authorList>
    </citation>
    <scope>NUCLEOTIDE SEQUENCE [LARGE SCALE GENOMIC DNA]</scope>
    <source>
        <strain evidence="3">441</strain>
    </source>
</reference>
<feature type="non-terminal residue" evidence="2">
    <location>
        <position position="76"/>
    </location>
</feature>
<evidence type="ECO:0000313" key="3">
    <source>
        <dbReference type="Proteomes" id="UP000054018"/>
    </source>
</evidence>
<evidence type="ECO:0000313" key="2">
    <source>
        <dbReference type="EMBL" id="KIK24730.1"/>
    </source>
</evidence>
<dbReference type="AlphaFoldDB" id="A0A0C9YI46"/>
<protein>
    <submittedName>
        <fullName evidence="2">Uncharacterized protein</fullName>
    </submittedName>
</protein>
<dbReference type="HOGENOM" id="CLU_2661312_0_0_1"/>
<gene>
    <name evidence="2" type="ORF">PISMIDRAFT_677803</name>
</gene>
<dbReference type="EMBL" id="KN833713">
    <property type="protein sequence ID" value="KIK24730.1"/>
    <property type="molecule type" value="Genomic_DNA"/>
</dbReference>
<keyword evidence="3" id="KW-1185">Reference proteome</keyword>
<name>A0A0C9YI46_9AGAM</name>
<organism evidence="2 3">
    <name type="scientific">Pisolithus microcarpus 441</name>
    <dbReference type="NCBI Taxonomy" id="765257"/>
    <lineage>
        <taxon>Eukaryota</taxon>
        <taxon>Fungi</taxon>
        <taxon>Dikarya</taxon>
        <taxon>Basidiomycota</taxon>
        <taxon>Agaricomycotina</taxon>
        <taxon>Agaricomycetes</taxon>
        <taxon>Agaricomycetidae</taxon>
        <taxon>Boletales</taxon>
        <taxon>Sclerodermatineae</taxon>
        <taxon>Pisolithaceae</taxon>
        <taxon>Pisolithus</taxon>
    </lineage>
</organism>
<accession>A0A0C9YI46</accession>
<evidence type="ECO:0000256" key="1">
    <source>
        <dbReference type="SAM" id="MobiDB-lite"/>
    </source>
</evidence>
<proteinExistence type="predicted"/>
<reference evidence="2 3" key="1">
    <citation type="submission" date="2014-04" db="EMBL/GenBank/DDBJ databases">
        <authorList>
            <consortium name="DOE Joint Genome Institute"/>
            <person name="Kuo A."/>
            <person name="Kohler A."/>
            <person name="Costa M.D."/>
            <person name="Nagy L.G."/>
            <person name="Floudas D."/>
            <person name="Copeland A."/>
            <person name="Barry K.W."/>
            <person name="Cichocki N."/>
            <person name="Veneault-Fourrey C."/>
            <person name="LaButti K."/>
            <person name="Lindquist E.A."/>
            <person name="Lipzen A."/>
            <person name="Lundell T."/>
            <person name="Morin E."/>
            <person name="Murat C."/>
            <person name="Sun H."/>
            <person name="Tunlid A."/>
            <person name="Henrissat B."/>
            <person name="Grigoriev I.V."/>
            <person name="Hibbett D.S."/>
            <person name="Martin F."/>
            <person name="Nordberg H.P."/>
            <person name="Cantor M.N."/>
            <person name="Hua S.X."/>
        </authorList>
    </citation>
    <scope>NUCLEOTIDE SEQUENCE [LARGE SCALE GENOMIC DNA]</scope>
    <source>
        <strain evidence="2 3">441</strain>
    </source>
</reference>
<dbReference type="Proteomes" id="UP000054018">
    <property type="component" value="Unassembled WGS sequence"/>
</dbReference>